<dbReference type="InterPro" id="IPR000412">
    <property type="entry name" value="ABC_2_transport"/>
</dbReference>
<evidence type="ECO:0000256" key="3">
    <source>
        <dbReference type="ARBA" id="ARBA00022475"/>
    </source>
</evidence>
<evidence type="ECO:0000256" key="8">
    <source>
        <dbReference type="SAM" id="Phobius"/>
    </source>
</evidence>
<dbReference type="Pfam" id="PF01061">
    <property type="entry name" value="ABC2_membrane"/>
    <property type="match status" value="1"/>
</dbReference>
<dbReference type="PANTHER" id="PTHR30413">
    <property type="entry name" value="INNER MEMBRANE TRANSPORT PERMEASE"/>
    <property type="match status" value="1"/>
</dbReference>
<feature type="transmembrane region" description="Helical" evidence="8">
    <location>
        <begin position="192"/>
        <end position="211"/>
    </location>
</feature>
<evidence type="ECO:0000256" key="4">
    <source>
        <dbReference type="ARBA" id="ARBA00022519"/>
    </source>
</evidence>
<dbReference type="PROSITE" id="PS51012">
    <property type="entry name" value="ABC_TM2"/>
    <property type="match status" value="1"/>
</dbReference>
<evidence type="ECO:0000256" key="7">
    <source>
        <dbReference type="ARBA" id="ARBA00023136"/>
    </source>
</evidence>
<proteinExistence type="predicted"/>
<protein>
    <recommendedName>
        <fullName evidence="9">ABC transmembrane type-2 domain-containing protein</fullName>
    </recommendedName>
</protein>
<feature type="transmembrane region" description="Helical" evidence="8">
    <location>
        <begin position="42"/>
        <end position="67"/>
    </location>
</feature>
<evidence type="ECO:0000256" key="6">
    <source>
        <dbReference type="ARBA" id="ARBA00022989"/>
    </source>
</evidence>
<dbReference type="GO" id="GO:0015920">
    <property type="term" value="P:lipopolysaccharide transport"/>
    <property type="evidence" value="ECO:0007669"/>
    <property type="project" value="TreeGrafter"/>
</dbReference>
<evidence type="ECO:0000313" key="10">
    <source>
        <dbReference type="EMBL" id="SVB98663.1"/>
    </source>
</evidence>
<feature type="transmembrane region" description="Helical" evidence="8">
    <location>
        <begin position="122"/>
        <end position="149"/>
    </location>
</feature>
<keyword evidence="4" id="KW-0997">Cell inner membrane</keyword>
<reference evidence="10" key="1">
    <citation type="submission" date="2018-05" db="EMBL/GenBank/DDBJ databases">
        <authorList>
            <person name="Lanie J.A."/>
            <person name="Ng W.-L."/>
            <person name="Kazmierczak K.M."/>
            <person name="Andrzejewski T.M."/>
            <person name="Davidsen T.M."/>
            <person name="Wayne K.J."/>
            <person name="Tettelin H."/>
            <person name="Glass J.I."/>
            <person name="Rusch D."/>
            <person name="Podicherti R."/>
            <person name="Tsui H.-C.T."/>
            <person name="Winkler M.E."/>
        </authorList>
    </citation>
    <scope>NUCLEOTIDE SEQUENCE</scope>
</reference>
<sequence length="285" mass="32472">PASPRVRWTPRDMLDRLAGRLQIDLLVNLTLRDLRSKYKRSALGWTWSVLNPLVAVVVYSAVFSVFLRIQPTTGDPSGLRSYAVFLLVTLLPWQFHVTSLTEATRSITANGPLITKIWFPRWVLPTSAVLARFLTLLVEMAVLLVLIAVLEGHFAFAWIPVVLMLMALQLLFTVGLALMVSAANVYFRDVQHFLGVALAPWMFLTPILYPLNMVPEDREFLGIDYRTLYQLNPMVSWAKAYRNALYDLRFPSAERWLAIVMATVIVLAVGLRIFRRLEPRMAEEV</sequence>
<dbReference type="InterPro" id="IPR047817">
    <property type="entry name" value="ABC2_TM_bact-type"/>
</dbReference>
<feature type="non-terminal residue" evidence="10">
    <location>
        <position position="1"/>
    </location>
</feature>
<dbReference type="GO" id="GO:0043190">
    <property type="term" value="C:ATP-binding cassette (ABC) transporter complex"/>
    <property type="evidence" value="ECO:0007669"/>
    <property type="project" value="InterPro"/>
</dbReference>
<feature type="domain" description="ABC transmembrane type-2" evidence="9">
    <location>
        <begin position="43"/>
        <end position="277"/>
    </location>
</feature>
<name>A0A382IIG5_9ZZZZ</name>
<dbReference type="GO" id="GO:0140359">
    <property type="term" value="F:ABC-type transporter activity"/>
    <property type="evidence" value="ECO:0007669"/>
    <property type="project" value="InterPro"/>
</dbReference>
<keyword evidence="6 8" id="KW-1133">Transmembrane helix</keyword>
<dbReference type="PANTHER" id="PTHR30413:SF8">
    <property type="entry name" value="TRANSPORT PERMEASE PROTEIN"/>
    <property type="match status" value="1"/>
</dbReference>
<dbReference type="InterPro" id="IPR013525">
    <property type="entry name" value="ABC2_TM"/>
</dbReference>
<evidence type="ECO:0000256" key="1">
    <source>
        <dbReference type="ARBA" id="ARBA00004429"/>
    </source>
</evidence>
<feature type="transmembrane region" description="Helical" evidence="8">
    <location>
        <begin position="155"/>
        <end position="180"/>
    </location>
</feature>
<gene>
    <name evidence="10" type="ORF">METZ01_LOCUS251517</name>
</gene>
<comment type="subcellular location">
    <subcellularLocation>
        <location evidence="1">Cell inner membrane</location>
        <topology evidence="1">Multi-pass membrane protein</topology>
    </subcellularLocation>
</comment>
<keyword evidence="5 8" id="KW-0812">Transmembrane</keyword>
<accession>A0A382IIG5</accession>
<keyword evidence="3" id="KW-1003">Cell membrane</keyword>
<keyword evidence="2" id="KW-0813">Transport</keyword>
<dbReference type="AlphaFoldDB" id="A0A382IIG5"/>
<evidence type="ECO:0000256" key="2">
    <source>
        <dbReference type="ARBA" id="ARBA00022448"/>
    </source>
</evidence>
<feature type="transmembrane region" description="Helical" evidence="8">
    <location>
        <begin position="256"/>
        <end position="274"/>
    </location>
</feature>
<keyword evidence="7 8" id="KW-0472">Membrane</keyword>
<dbReference type="PRINTS" id="PR00164">
    <property type="entry name" value="ABC2TRNSPORT"/>
</dbReference>
<feature type="transmembrane region" description="Helical" evidence="8">
    <location>
        <begin position="79"/>
        <end position="101"/>
    </location>
</feature>
<dbReference type="EMBL" id="UINC01067213">
    <property type="protein sequence ID" value="SVB98663.1"/>
    <property type="molecule type" value="Genomic_DNA"/>
</dbReference>
<evidence type="ECO:0000259" key="9">
    <source>
        <dbReference type="PROSITE" id="PS51012"/>
    </source>
</evidence>
<evidence type="ECO:0000256" key="5">
    <source>
        <dbReference type="ARBA" id="ARBA00022692"/>
    </source>
</evidence>
<organism evidence="10">
    <name type="scientific">marine metagenome</name>
    <dbReference type="NCBI Taxonomy" id="408172"/>
    <lineage>
        <taxon>unclassified sequences</taxon>
        <taxon>metagenomes</taxon>
        <taxon>ecological metagenomes</taxon>
    </lineage>
</organism>